<proteinExistence type="predicted"/>
<dbReference type="EMBL" id="JBICBT010000516">
    <property type="protein sequence ID" value="KAL3111156.1"/>
    <property type="molecule type" value="Genomic_DNA"/>
</dbReference>
<gene>
    <name evidence="1" type="ORF">niasHT_018030</name>
</gene>
<evidence type="ECO:0000313" key="2">
    <source>
        <dbReference type="Proteomes" id="UP001620626"/>
    </source>
</evidence>
<dbReference type="Proteomes" id="UP001620626">
    <property type="component" value="Unassembled WGS sequence"/>
</dbReference>
<organism evidence="1 2">
    <name type="scientific">Heterodera trifolii</name>
    <dbReference type="NCBI Taxonomy" id="157864"/>
    <lineage>
        <taxon>Eukaryota</taxon>
        <taxon>Metazoa</taxon>
        <taxon>Ecdysozoa</taxon>
        <taxon>Nematoda</taxon>
        <taxon>Chromadorea</taxon>
        <taxon>Rhabditida</taxon>
        <taxon>Tylenchina</taxon>
        <taxon>Tylenchomorpha</taxon>
        <taxon>Tylenchoidea</taxon>
        <taxon>Heteroderidae</taxon>
        <taxon>Heteroderinae</taxon>
        <taxon>Heterodera</taxon>
    </lineage>
</organism>
<evidence type="ECO:0000313" key="1">
    <source>
        <dbReference type="EMBL" id="KAL3111156.1"/>
    </source>
</evidence>
<dbReference type="AlphaFoldDB" id="A0ABD2L7J8"/>
<comment type="caution">
    <text evidence="1">The sequence shown here is derived from an EMBL/GenBank/DDBJ whole genome shotgun (WGS) entry which is preliminary data.</text>
</comment>
<protein>
    <submittedName>
        <fullName evidence="1">Uncharacterized protein</fullName>
    </submittedName>
</protein>
<accession>A0ABD2L7J8</accession>
<keyword evidence="2" id="KW-1185">Reference proteome</keyword>
<name>A0ABD2L7J8_9BILA</name>
<reference evidence="1 2" key="1">
    <citation type="submission" date="2024-10" db="EMBL/GenBank/DDBJ databases">
        <authorList>
            <person name="Kim D."/>
        </authorList>
    </citation>
    <scope>NUCLEOTIDE SEQUENCE [LARGE SCALE GENOMIC DNA]</scope>
    <source>
        <strain evidence="1">BH-2024</strain>
    </source>
</reference>
<sequence length="417" mass="47844">MSDNRKEAEENMAKAIFIFGSGWLAVFDLLEPSQIGLGIALISHRFNIYVDEHFSTRKWTLAFIRIRRKIGENGTNQMEIVNSHGKPMPIPPVQLPRKVSGFKCIKISYIDRNSITFLHRFASLFTKCPINLTIITGSDRILEFVLRNIWPMFGKSLCGMELSAATFRCLRHFVQGFIDQNAVAFLHHFRPLFATCQIYLTLSTSDDRILELIIHNIWPMLARNIHGMEFVANGFHRLRQFVPSFLSDCPSLRFIFFFYVSNLFPEFPVDGSAMASDGQALAKWLFTPLQNGVPKVFRCWMDSDEGVFASKLEALKSAFASASSPVSFIVVILFFPPSFADSVVFFDLTNELTHEQLALKVINNSDRFFLFVRCPIARDESKWTKWEEEAISCEIDDLWNKIYIQIHDETFASGTRQ</sequence>